<dbReference type="Gene3D" id="3.30.40.10">
    <property type="entry name" value="Zinc/RING finger domain, C3HC4 (zinc finger)"/>
    <property type="match status" value="1"/>
</dbReference>
<name>A0AAN4ZJN2_9BILA</name>
<dbReference type="InterPro" id="IPR017907">
    <property type="entry name" value="Znf_RING_CS"/>
</dbReference>
<reference evidence="9" key="1">
    <citation type="submission" date="2022-10" db="EMBL/GenBank/DDBJ databases">
        <title>Genome assembly of Pristionchus species.</title>
        <authorList>
            <person name="Yoshida K."/>
            <person name="Sommer R.J."/>
        </authorList>
    </citation>
    <scope>NUCLEOTIDE SEQUENCE [LARGE SCALE GENOMIC DNA]</scope>
    <source>
        <strain evidence="9">RS5460</strain>
    </source>
</reference>
<keyword evidence="1" id="KW-0479">Metal-binding</keyword>
<evidence type="ECO:0000256" key="1">
    <source>
        <dbReference type="ARBA" id="ARBA00022723"/>
    </source>
</evidence>
<dbReference type="Proteomes" id="UP001328107">
    <property type="component" value="Unassembled WGS sequence"/>
</dbReference>
<dbReference type="SUPFAM" id="SSF57850">
    <property type="entry name" value="RING/U-box"/>
    <property type="match status" value="1"/>
</dbReference>
<feature type="compositionally biased region" description="Basic and acidic residues" evidence="6">
    <location>
        <begin position="365"/>
        <end position="374"/>
    </location>
</feature>
<feature type="region of interest" description="Disordered" evidence="6">
    <location>
        <begin position="354"/>
        <end position="374"/>
    </location>
</feature>
<evidence type="ECO:0000256" key="5">
    <source>
        <dbReference type="SAM" id="Coils"/>
    </source>
</evidence>
<proteinExistence type="predicted"/>
<gene>
    <name evidence="8" type="ORF">PMAYCL1PPCAC_09853</name>
</gene>
<dbReference type="PROSITE" id="PS00518">
    <property type="entry name" value="ZF_RING_1"/>
    <property type="match status" value="1"/>
</dbReference>
<keyword evidence="9" id="KW-1185">Reference proteome</keyword>
<evidence type="ECO:0000256" key="4">
    <source>
        <dbReference type="PROSITE-ProRule" id="PRU00175"/>
    </source>
</evidence>
<protein>
    <recommendedName>
        <fullName evidence="7">RING-type domain-containing protein</fullName>
    </recommendedName>
</protein>
<evidence type="ECO:0000259" key="7">
    <source>
        <dbReference type="PROSITE" id="PS50089"/>
    </source>
</evidence>
<comment type="caution">
    <text evidence="8">The sequence shown here is derived from an EMBL/GenBank/DDBJ whole genome shotgun (WGS) entry which is preliminary data.</text>
</comment>
<evidence type="ECO:0000256" key="6">
    <source>
        <dbReference type="SAM" id="MobiDB-lite"/>
    </source>
</evidence>
<feature type="region of interest" description="Disordered" evidence="6">
    <location>
        <begin position="80"/>
        <end position="147"/>
    </location>
</feature>
<organism evidence="8 9">
    <name type="scientific">Pristionchus mayeri</name>
    <dbReference type="NCBI Taxonomy" id="1317129"/>
    <lineage>
        <taxon>Eukaryota</taxon>
        <taxon>Metazoa</taxon>
        <taxon>Ecdysozoa</taxon>
        <taxon>Nematoda</taxon>
        <taxon>Chromadorea</taxon>
        <taxon>Rhabditida</taxon>
        <taxon>Rhabditina</taxon>
        <taxon>Diplogasteromorpha</taxon>
        <taxon>Diplogasteroidea</taxon>
        <taxon>Neodiplogasteridae</taxon>
        <taxon>Pristionchus</taxon>
    </lineage>
</organism>
<evidence type="ECO:0000256" key="3">
    <source>
        <dbReference type="ARBA" id="ARBA00022833"/>
    </source>
</evidence>
<keyword evidence="2 4" id="KW-0863">Zinc-finger</keyword>
<sequence length="598" mass="66803">MYDIPRLVRRLTTNVYISGTMDVNGQGQDQFLQQFLQQQYAYVRQVQQLVNQPNLQHNDHLMQMHQQLQQIQQIPPVPLPQAQQIPVPQPQPQDLQPQQLQPQELQQNEVQPQQIHAQQLQPQQLQPQQLHAPQLQQQQQLQQPAAPANLAAPQVHVHMMPAGLGFAAIPYYAAPFAAGQYAQPLRRRLALPRRAAPLPPPIPAAAPVAQPVAVGQQPVLPFYAVDINDFMMAAADQQPRGVDLQPEMAGIPMANDAAAVAAGAALAADNQPPPAPDPIHPEQREIQVQLVLGPPHDPPAENGLAAVDRVDDPPHHVGVVLEDPLAVDMRDVLFDDEVFGAMRADFAEDAAERRLAGPAAAGERTPPRDLPVRVEDPDQQEMNVTCPICVLPFKNGADGSRVARVLACGHLICTGCVNQFCRNIRENRVAYRSYERAPCIVCQRSVRWRNLPECKTVGYLYEQVELMNEERKPIDEASKIRTDARKKTYRHLDNVSSVCHEIATKMRKLVRKADGVYDQSLEVSSHSVGRDTMNRIECEEQAEWLVGKAEEESRRVGELEKQFNEQYEKMSQILEEISSNGFSLPKEFPMPQNPSTSS</sequence>
<evidence type="ECO:0000313" key="8">
    <source>
        <dbReference type="EMBL" id="GMR39658.1"/>
    </source>
</evidence>
<dbReference type="AlphaFoldDB" id="A0AAN4ZJN2"/>
<feature type="coiled-coil region" evidence="5">
    <location>
        <begin position="549"/>
        <end position="576"/>
    </location>
</feature>
<dbReference type="InterPro" id="IPR001841">
    <property type="entry name" value="Znf_RING"/>
</dbReference>
<accession>A0AAN4ZJN2</accession>
<dbReference type="InterPro" id="IPR013083">
    <property type="entry name" value="Znf_RING/FYVE/PHD"/>
</dbReference>
<dbReference type="GO" id="GO:0008270">
    <property type="term" value="F:zinc ion binding"/>
    <property type="evidence" value="ECO:0007669"/>
    <property type="project" value="UniProtKB-KW"/>
</dbReference>
<keyword evidence="5" id="KW-0175">Coiled coil</keyword>
<keyword evidence="3" id="KW-0862">Zinc</keyword>
<dbReference type="PROSITE" id="PS50089">
    <property type="entry name" value="ZF_RING_2"/>
    <property type="match status" value="1"/>
</dbReference>
<evidence type="ECO:0000256" key="2">
    <source>
        <dbReference type="ARBA" id="ARBA00022771"/>
    </source>
</evidence>
<dbReference type="EMBL" id="BTRK01000002">
    <property type="protein sequence ID" value="GMR39658.1"/>
    <property type="molecule type" value="Genomic_DNA"/>
</dbReference>
<evidence type="ECO:0000313" key="9">
    <source>
        <dbReference type="Proteomes" id="UP001328107"/>
    </source>
</evidence>
<feature type="domain" description="RING-type" evidence="7">
    <location>
        <begin position="386"/>
        <end position="443"/>
    </location>
</feature>